<keyword evidence="3" id="KW-0479">Metal-binding</keyword>
<dbReference type="KEGG" id="aprs:BI364_15220"/>
<evidence type="ECO:0000313" key="6">
    <source>
        <dbReference type="EMBL" id="AOU99110.1"/>
    </source>
</evidence>
<dbReference type="AlphaFoldDB" id="A0A1D8IRI2"/>
<sequence>MIGLLVAIALGGVLPWRPPPTKPDVAAAGDPPRMMFKAPVFNGFVNQQGRAVSSDAYAGKVLVVTFMYPYCTRVCPSLASRMVNLETLLRQRGLQNRVQLLSFNVDPEGSGPAEMSRFMQQYGADPADGLWQFLTAPVAVTERVVQQGFHANYEKIAVDAVDQVFAAQRQNGSYRYMPVMANPLADAAHPAYDIIHNSSAIIVGPKGVVRYVLGQADTVSVAAMMNDIIRVLQANKGA</sequence>
<dbReference type="CDD" id="cd02968">
    <property type="entry name" value="SCO"/>
    <property type="match status" value="1"/>
</dbReference>
<dbReference type="Gene3D" id="3.40.30.10">
    <property type="entry name" value="Glutaredoxin"/>
    <property type="match status" value="1"/>
</dbReference>
<protein>
    <recommendedName>
        <fullName evidence="5">Thioredoxin domain-containing protein</fullName>
    </recommendedName>
</protein>
<organism evidence="6 7">
    <name type="scientific">Acidihalobacter yilgarnensis</name>
    <dbReference type="NCBI Taxonomy" id="2819280"/>
    <lineage>
        <taxon>Bacteria</taxon>
        <taxon>Pseudomonadati</taxon>
        <taxon>Pseudomonadota</taxon>
        <taxon>Gammaproteobacteria</taxon>
        <taxon>Chromatiales</taxon>
        <taxon>Ectothiorhodospiraceae</taxon>
        <taxon>Acidihalobacter</taxon>
    </lineage>
</organism>
<dbReference type="GO" id="GO:0046872">
    <property type="term" value="F:metal ion binding"/>
    <property type="evidence" value="ECO:0007669"/>
    <property type="project" value="UniProtKB-KW"/>
</dbReference>
<feature type="disulfide bond" description="Redox-active" evidence="4">
    <location>
        <begin position="71"/>
        <end position="75"/>
    </location>
</feature>
<dbReference type="Pfam" id="PF02630">
    <property type="entry name" value="SCO1-SenC"/>
    <property type="match status" value="1"/>
</dbReference>
<comment type="similarity">
    <text evidence="1">Belongs to the SCO1/2 family.</text>
</comment>
<feature type="domain" description="Thioredoxin" evidence="5">
    <location>
        <begin position="32"/>
        <end position="237"/>
    </location>
</feature>
<dbReference type="InterPro" id="IPR013766">
    <property type="entry name" value="Thioredoxin_domain"/>
</dbReference>
<proteinExistence type="inferred from homology"/>
<evidence type="ECO:0000256" key="1">
    <source>
        <dbReference type="ARBA" id="ARBA00010996"/>
    </source>
</evidence>
<evidence type="ECO:0000256" key="2">
    <source>
        <dbReference type="ARBA" id="ARBA00023008"/>
    </source>
</evidence>
<feature type="binding site" evidence="3">
    <location>
        <position position="75"/>
    </location>
    <ligand>
        <name>Cu cation</name>
        <dbReference type="ChEBI" id="CHEBI:23378"/>
    </ligand>
</feature>
<dbReference type="InterPro" id="IPR003782">
    <property type="entry name" value="SCO1/SenC"/>
</dbReference>
<dbReference type="SUPFAM" id="SSF52833">
    <property type="entry name" value="Thioredoxin-like"/>
    <property type="match status" value="1"/>
</dbReference>
<feature type="binding site" evidence="3">
    <location>
        <position position="71"/>
    </location>
    <ligand>
        <name>Cu cation</name>
        <dbReference type="ChEBI" id="CHEBI:23378"/>
    </ligand>
</feature>
<keyword evidence="2 3" id="KW-0186">Copper</keyword>
<evidence type="ECO:0000313" key="7">
    <source>
        <dbReference type="Proteomes" id="UP000095401"/>
    </source>
</evidence>
<dbReference type="EMBL" id="CP017415">
    <property type="protein sequence ID" value="AOU99110.1"/>
    <property type="molecule type" value="Genomic_DNA"/>
</dbReference>
<reference evidence="7" key="1">
    <citation type="submission" date="2016-09" db="EMBL/GenBank/DDBJ databases">
        <title>Acidihalobacter prosperus F5.</title>
        <authorList>
            <person name="Khaleque H.N."/>
            <person name="Ramsay J.P."/>
            <person name="Kaksonen A.H."/>
            <person name="Boxall N.J."/>
            <person name="Watkin E.L.J."/>
        </authorList>
    </citation>
    <scope>NUCLEOTIDE SEQUENCE [LARGE SCALE GENOMIC DNA]</scope>
    <source>
        <strain evidence="7">F5</strain>
    </source>
</reference>
<dbReference type="Proteomes" id="UP000095401">
    <property type="component" value="Chromosome"/>
</dbReference>
<dbReference type="PROSITE" id="PS51352">
    <property type="entry name" value="THIOREDOXIN_2"/>
    <property type="match status" value="1"/>
</dbReference>
<evidence type="ECO:0000256" key="3">
    <source>
        <dbReference type="PIRSR" id="PIRSR603782-1"/>
    </source>
</evidence>
<evidence type="ECO:0000256" key="4">
    <source>
        <dbReference type="PIRSR" id="PIRSR603782-2"/>
    </source>
</evidence>
<gene>
    <name evidence="6" type="ORF">BI364_15220</name>
</gene>
<evidence type="ECO:0000259" key="5">
    <source>
        <dbReference type="PROSITE" id="PS51352"/>
    </source>
</evidence>
<name>A0A1D8IRI2_9GAMM</name>
<accession>A0A1D8IRI2</accession>
<dbReference type="InterPro" id="IPR036249">
    <property type="entry name" value="Thioredoxin-like_sf"/>
</dbReference>
<keyword evidence="7" id="KW-1185">Reference proteome</keyword>
<keyword evidence="4" id="KW-1015">Disulfide bond</keyword>